<evidence type="ECO:0000313" key="1">
    <source>
        <dbReference type="EMBL" id="KAH9834172.1"/>
    </source>
</evidence>
<gene>
    <name evidence="1" type="ORF">C8Q71DRAFT_859827</name>
</gene>
<dbReference type="Proteomes" id="UP000814176">
    <property type="component" value="Unassembled WGS sequence"/>
</dbReference>
<protein>
    <submittedName>
        <fullName evidence="1">Uncharacterized protein</fullName>
    </submittedName>
</protein>
<organism evidence="1 2">
    <name type="scientific">Rhodofomes roseus</name>
    <dbReference type="NCBI Taxonomy" id="34475"/>
    <lineage>
        <taxon>Eukaryota</taxon>
        <taxon>Fungi</taxon>
        <taxon>Dikarya</taxon>
        <taxon>Basidiomycota</taxon>
        <taxon>Agaricomycotina</taxon>
        <taxon>Agaricomycetes</taxon>
        <taxon>Polyporales</taxon>
        <taxon>Rhodofomes</taxon>
    </lineage>
</organism>
<dbReference type="Gene3D" id="3.80.10.10">
    <property type="entry name" value="Ribonuclease Inhibitor"/>
    <property type="match status" value="1"/>
</dbReference>
<dbReference type="RefSeq" id="XP_047776828.1">
    <property type="nucleotide sequence ID" value="XM_047927700.1"/>
</dbReference>
<sequence>MRAARTTLASCAQTCQALHELAIKYLWQEQDLIGICKAVLPTLAVGRVKWPGQIEVQGVEEADSDDDASDDGNIYSARVYYYHPGPISAKDWSRFAHYAKFVRILKHPEHHAVDSSVFIFLQQHACGKPLFPELRELVWEHATPELLSVISPSIRILSLPGSPEEEEDASLQRKFACDMRRHAFKQLIPDVVQGLPDLEEVVLRSFGHKSFWFPFTSTPNSGFVNQNIRILHMSESSRTLMKAALAAVSTIQNLSELAIDVLRTDIDTEPARLPTSSISPFIKLVQLSVKGPTTAVAALVNVIDAPCMRDLDLGCFDVHTVSRDILTAALSSLFDRLHRRNATTLRKLKLFFKDGLSVFPSGTSADAPFPPLGRPLLELRHLEDIAIQQFTPRGLTMISTPALVAAWPAVRTLSLTGGRASPNFLHIIARDCPQLESLSITGLSMDFVELLSSARVDIPGTGVQQPPRLRQLCTMSSVMRLGPTEVSRVAHFIISLFPHLDLDRCSVGYLPLSSSFGDADISLDIFDGTSKP</sequence>
<proteinExistence type="predicted"/>
<evidence type="ECO:0000313" key="2">
    <source>
        <dbReference type="Proteomes" id="UP000814176"/>
    </source>
</evidence>
<name>A0ABQ8KA90_9APHY</name>
<dbReference type="EMBL" id="JADCUA010000016">
    <property type="protein sequence ID" value="KAH9834172.1"/>
    <property type="molecule type" value="Genomic_DNA"/>
</dbReference>
<dbReference type="InterPro" id="IPR032675">
    <property type="entry name" value="LRR_dom_sf"/>
</dbReference>
<keyword evidence="2" id="KW-1185">Reference proteome</keyword>
<dbReference type="GeneID" id="72008432"/>
<dbReference type="SUPFAM" id="SSF52047">
    <property type="entry name" value="RNI-like"/>
    <property type="match status" value="1"/>
</dbReference>
<comment type="caution">
    <text evidence="1">The sequence shown here is derived from an EMBL/GenBank/DDBJ whole genome shotgun (WGS) entry which is preliminary data.</text>
</comment>
<reference evidence="1 2" key="1">
    <citation type="journal article" date="2021" name="Environ. Microbiol.">
        <title>Gene family expansions and transcriptome signatures uncover fungal adaptations to wood decay.</title>
        <authorList>
            <person name="Hage H."/>
            <person name="Miyauchi S."/>
            <person name="Viragh M."/>
            <person name="Drula E."/>
            <person name="Min B."/>
            <person name="Chaduli D."/>
            <person name="Navarro D."/>
            <person name="Favel A."/>
            <person name="Norest M."/>
            <person name="Lesage-Meessen L."/>
            <person name="Balint B."/>
            <person name="Merenyi Z."/>
            <person name="de Eugenio L."/>
            <person name="Morin E."/>
            <person name="Martinez A.T."/>
            <person name="Baldrian P."/>
            <person name="Stursova M."/>
            <person name="Martinez M.J."/>
            <person name="Novotny C."/>
            <person name="Magnuson J.K."/>
            <person name="Spatafora J.W."/>
            <person name="Maurice S."/>
            <person name="Pangilinan J."/>
            <person name="Andreopoulos W."/>
            <person name="LaButti K."/>
            <person name="Hundley H."/>
            <person name="Na H."/>
            <person name="Kuo A."/>
            <person name="Barry K."/>
            <person name="Lipzen A."/>
            <person name="Henrissat B."/>
            <person name="Riley R."/>
            <person name="Ahrendt S."/>
            <person name="Nagy L.G."/>
            <person name="Grigoriev I.V."/>
            <person name="Martin F."/>
            <person name="Rosso M.N."/>
        </authorList>
    </citation>
    <scope>NUCLEOTIDE SEQUENCE [LARGE SCALE GENOMIC DNA]</scope>
    <source>
        <strain evidence="1 2">CIRM-BRFM 1785</strain>
    </source>
</reference>
<accession>A0ABQ8KA90</accession>